<name>A0A8J2RZJ2_9CRUS</name>
<dbReference type="Proteomes" id="UP000789390">
    <property type="component" value="Unassembled WGS sequence"/>
</dbReference>
<keyword evidence="2" id="KW-1185">Reference proteome</keyword>
<evidence type="ECO:0000313" key="2">
    <source>
        <dbReference type="Proteomes" id="UP000789390"/>
    </source>
</evidence>
<gene>
    <name evidence="1" type="ORF">DGAL_LOCUS11808</name>
</gene>
<dbReference type="EMBL" id="CAKKLH010000284">
    <property type="protein sequence ID" value="CAH0108427.1"/>
    <property type="molecule type" value="Genomic_DNA"/>
</dbReference>
<accession>A0A8J2RZJ2</accession>
<organism evidence="1 2">
    <name type="scientific">Daphnia galeata</name>
    <dbReference type="NCBI Taxonomy" id="27404"/>
    <lineage>
        <taxon>Eukaryota</taxon>
        <taxon>Metazoa</taxon>
        <taxon>Ecdysozoa</taxon>
        <taxon>Arthropoda</taxon>
        <taxon>Crustacea</taxon>
        <taxon>Branchiopoda</taxon>
        <taxon>Diplostraca</taxon>
        <taxon>Cladocera</taxon>
        <taxon>Anomopoda</taxon>
        <taxon>Daphniidae</taxon>
        <taxon>Daphnia</taxon>
    </lineage>
</organism>
<comment type="caution">
    <text evidence="1">The sequence shown here is derived from an EMBL/GenBank/DDBJ whole genome shotgun (WGS) entry which is preliminary data.</text>
</comment>
<dbReference type="OrthoDB" id="17366at2759"/>
<reference evidence="1" key="1">
    <citation type="submission" date="2021-11" db="EMBL/GenBank/DDBJ databases">
        <authorList>
            <person name="Schell T."/>
        </authorList>
    </citation>
    <scope>NUCLEOTIDE SEQUENCE</scope>
    <source>
        <strain evidence="1">M5</strain>
    </source>
</reference>
<dbReference type="AlphaFoldDB" id="A0A8J2RZJ2"/>
<proteinExistence type="predicted"/>
<protein>
    <submittedName>
        <fullName evidence="1">Uncharacterized protein</fullName>
    </submittedName>
</protein>
<evidence type="ECO:0000313" key="1">
    <source>
        <dbReference type="EMBL" id="CAH0108427.1"/>
    </source>
</evidence>
<sequence length="95" mass="10624">MLIKHANFDFVVTVIPPLFQVRISKEKETSKIDNIDLDIPFLFVFQTCRSCTKYLVGQYILYPAELVVIAGPINFNKLLKPQPTTAPTATGSGHT</sequence>